<evidence type="ECO:0000313" key="6">
    <source>
        <dbReference type="EMBL" id="ARP86515.1"/>
    </source>
</evidence>
<name>A0A1W6YZH7_9BORD</name>
<keyword evidence="5" id="KW-0732">Signal</keyword>
<dbReference type="Proteomes" id="UP000194139">
    <property type="component" value="Chromosome"/>
</dbReference>
<keyword evidence="7" id="KW-1185">Reference proteome</keyword>
<evidence type="ECO:0000256" key="4">
    <source>
        <dbReference type="SAM" id="MobiDB-lite"/>
    </source>
</evidence>
<dbReference type="Pfam" id="PF00023">
    <property type="entry name" value="Ank"/>
    <property type="match status" value="1"/>
</dbReference>
<feature type="repeat" description="ANK" evidence="3">
    <location>
        <begin position="160"/>
        <end position="192"/>
    </location>
</feature>
<dbReference type="RefSeq" id="WP_086072276.1">
    <property type="nucleotide sequence ID" value="NZ_CP021109.1"/>
</dbReference>
<dbReference type="AlphaFoldDB" id="A0A1W6YZH7"/>
<evidence type="ECO:0000256" key="5">
    <source>
        <dbReference type="SAM" id="SignalP"/>
    </source>
</evidence>
<feature type="chain" id="PRO_5012235938" evidence="5">
    <location>
        <begin position="31"/>
        <end position="309"/>
    </location>
</feature>
<keyword evidence="2 3" id="KW-0040">ANK repeat</keyword>
<protein>
    <submittedName>
        <fullName evidence="6">Uncharacterized protein</fullName>
    </submittedName>
</protein>
<feature type="compositionally biased region" description="Polar residues" evidence="4">
    <location>
        <begin position="258"/>
        <end position="280"/>
    </location>
</feature>
<dbReference type="PANTHER" id="PTHR24171">
    <property type="entry name" value="ANKYRIN REPEAT DOMAIN-CONTAINING PROTEIN 39-RELATED"/>
    <property type="match status" value="1"/>
</dbReference>
<dbReference type="Pfam" id="PF12796">
    <property type="entry name" value="Ank_2"/>
    <property type="match status" value="1"/>
</dbReference>
<proteinExistence type="predicted"/>
<dbReference type="PROSITE" id="PS50088">
    <property type="entry name" value="ANK_REPEAT"/>
    <property type="match status" value="2"/>
</dbReference>
<reference evidence="6 7" key="1">
    <citation type="submission" date="2017-05" db="EMBL/GenBank/DDBJ databases">
        <title>Complete and WGS of Bordetella genogroups.</title>
        <authorList>
            <person name="Spilker T."/>
            <person name="LiPuma J."/>
        </authorList>
    </citation>
    <scope>NUCLEOTIDE SEQUENCE [LARGE SCALE GENOMIC DNA]</scope>
    <source>
        <strain evidence="6 7">AU17164</strain>
    </source>
</reference>
<evidence type="ECO:0000313" key="7">
    <source>
        <dbReference type="Proteomes" id="UP000194139"/>
    </source>
</evidence>
<feature type="compositionally biased region" description="Low complexity" evidence="4">
    <location>
        <begin position="240"/>
        <end position="257"/>
    </location>
</feature>
<dbReference type="InterPro" id="IPR036770">
    <property type="entry name" value="Ankyrin_rpt-contain_sf"/>
</dbReference>
<evidence type="ECO:0000256" key="1">
    <source>
        <dbReference type="ARBA" id="ARBA00022737"/>
    </source>
</evidence>
<accession>A0A1W6YZH7</accession>
<feature type="signal peptide" evidence="5">
    <location>
        <begin position="1"/>
        <end position="30"/>
    </location>
</feature>
<dbReference type="PROSITE" id="PS50297">
    <property type="entry name" value="ANK_REP_REGION"/>
    <property type="match status" value="2"/>
</dbReference>
<feature type="repeat" description="ANK" evidence="3">
    <location>
        <begin position="127"/>
        <end position="159"/>
    </location>
</feature>
<dbReference type="SMART" id="SM00248">
    <property type="entry name" value="ANK"/>
    <property type="match status" value="4"/>
</dbReference>
<sequence>MKRKSIFRPHVAALGAAPILAWSPLLPAFAADLGSAPVYVANDRASDVRELLARGWDPNTRINGQPAIMQAVRDGAWAVFDVLAADPRTDVNAANPHDETPLMYLAIQGQTQRAKALIARGAQVNRLGWTPLHYAASKGQLDVAKLLLSNRAIVNAPGPDGTTPLMMAGLSGSADMVKLLLDAGADPAMRNLQGLDAAAWAHSARHETLAAELERAAAARQSQLTGQSPPAGAHPERDAAPVSVPGGAAAASPANGATHPTISPPASTGPTGASPPTSQGGQPGRGEDQPMLKGVEGVRLGTPGSGATD</sequence>
<dbReference type="EMBL" id="CP021109">
    <property type="protein sequence ID" value="ARP86515.1"/>
    <property type="molecule type" value="Genomic_DNA"/>
</dbReference>
<dbReference type="PRINTS" id="PR01415">
    <property type="entry name" value="ANKYRIN"/>
</dbReference>
<evidence type="ECO:0000256" key="3">
    <source>
        <dbReference type="PROSITE-ProRule" id="PRU00023"/>
    </source>
</evidence>
<dbReference type="SUPFAM" id="SSF48403">
    <property type="entry name" value="Ankyrin repeat"/>
    <property type="match status" value="1"/>
</dbReference>
<keyword evidence="1" id="KW-0677">Repeat</keyword>
<feature type="region of interest" description="Disordered" evidence="4">
    <location>
        <begin position="217"/>
        <end position="309"/>
    </location>
</feature>
<gene>
    <name evidence="6" type="ORF">CAL13_10100</name>
</gene>
<dbReference type="Gene3D" id="1.25.40.20">
    <property type="entry name" value="Ankyrin repeat-containing domain"/>
    <property type="match status" value="2"/>
</dbReference>
<organism evidence="6 7">
    <name type="scientific">Bordetella genomosp. 9</name>
    <dbReference type="NCBI Taxonomy" id="1416803"/>
    <lineage>
        <taxon>Bacteria</taxon>
        <taxon>Pseudomonadati</taxon>
        <taxon>Pseudomonadota</taxon>
        <taxon>Betaproteobacteria</taxon>
        <taxon>Burkholderiales</taxon>
        <taxon>Alcaligenaceae</taxon>
        <taxon>Bordetella</taxon>
    </lineage>
</organism>
<dbReference type="InterPro" id="IPR002110">
    <property type="entry name" value="Ankyrin_rpt"/>
</dbReference>
<evidence type="ECO:0000256" key="2">
    <source>
        <dbReference type="ARBA" id="ARBA00023043"/>
    </source>
</evidence>